<reference evidence="3" key="1">
    <citation type="journal article" date="2013" name="Nat. Genet.">
        <title>The draft genomes of soft-shell turtle and green sea turtle yield insights into the development and evolution of the turtle-specific body plan.</title>
        <authorList>
            <person name="Wang Z."/>
            <person name="Pascual-Anaya J."/>
            <person name="Zadissa A."/>
            <person name="Li W."/>
            <person name="Niimura Y."/>
            <person name="Huang Z."/>
            <person name="Li C."/>
            <person name="White S."/>
            <person name="Xiong Z."/>
            <person name="Fang D."/>
            <person name="Wang B."/>
            <person name="Ming Y."/>
            <person name="Chen Y."/>
            <person name="Zheng Y."/>
            <person name="Kuraku S."/>
            <person name="Pignatelli M."/>
            <person name="Herrero J."/>
            <person name="Beal K."/>
            <person name="Nozawa M."/>
            <person name="Li Q."/>
            <person name="Wang J."/>
            <person name="Zhang H."/>
            <person name="Yu L."/>
            <person name="Shigenobu S."/>
            <person name="Wang J."/>
            <person name="Liu J."/>
            <person name="Flicek P."/>
            <person name="Searle S."/>
            <person name="Wang J."/>
            <person name="Kuratani S."/>
            <person name="Yin Y."/>
            <person name="Aken B."/>
            <person name="Zhang G."/>
            <person name="Irie N."/>
        </authorList>
    </citation>
    <scope>NUCLEOTIDE SEQUENCE [LARGE SCALE GENOMIC DNA]</scope>
</reference>
<dbReference type="PANTHER" id="PTHR45913:SF19">
    <property type="entry name" value="LOW QUALITY PROTEIN: ZINC FINGER BED DOMAIN-CONTAINING PROTEIN 5-LIKE"/>
    <property type="match status" value="1"/>
</dbReference>
<accession>M7BXR8</accession>
<name>M7BXR8_CHEMY</name>
<dbReference type="EMBL" id="KB479743">
    <property type="protein sequence ID" value="EMP42009.1"/>
    <property type="molecule type" value="Genomic_DNA"/>
</dbReference>
<feature type="compositionally biased region" description="Low complexity" evidence="1">
    <location>
        <begin position="358"/>
        <end position="367"/>
    </location>
</feature>
<keyword evidence="3" id="KW-1185">Reference proteome</keyword>
<dbReference type="AlphaFoldDB" id="M7BXR8"/>
<sequence>MSGGRAGLKANIFEIAPHTSLAHCMTHRKALVTGGLTDVLSSVIKIMNFIKVQPTKACLFVMLCAEMGAEHNALLFHTEVRWLSRGKVLQHVYELRNEVCLFLVVLNFNNADTLCDPHWLMLLAYLADLFDKLQGVESTIFDLHNKILAFKRKTDLWKTKIKTSLSVPCPWLTDTFEETESELLVQQHSIKKHLTSLRASLDQYFPEGNASLNDWIIQPFVAEEVTSSQDAILCNFWRRYLQKSKQAYCTTPVSYTSKTLSISDVSTDVDSEPERISIHGLSSFSESDGDLQTESSFGYVSSIGKASVPDVADFRASCSGTPQPAAPAAAGATWGQLLWWSLGPVALATAREARGQLASGAAQAAAGPTDSPSRSPGRTPGAPKKRSWGRPQERLSSGPGGLPKSQLHRPLLGWPQAAGSGDHRNSSWCGWLGECPSSGSGGALGTARAAVVPGRLEQGPQK</sequence>
<dbReference type="Proteomes" id="UP000031443">
    <property type="component" value="Unassembled WGS sequence"/>
</dbReference>
<proteinExistence type="predicted"/>
<gene>
    <name evidence="2" type="ORF">UY3_00724</name>
</gene>
<evidence type="ECO:0000313" key="3">
    <source>
        <dbReference type="Proteomes" id="UP000031443"/>
    </source>
</evidence>
<dbReference type="PANTHER" id="PTHR45913">
    <property type="entry name" value="EPM2A-INTERACTING PROTEIN 1"/>
    <property type="match status" value="1"/>
</dbReference>
<protein>
    <submittedName>
        <fullName evidence="2">Zinc finger BED domain-containing protein 5</fullName>
    </submittedName>
</protein>
<organism evidence="2 3">
    <name type="scientific">Chelonia mydas</name>
    <name type="common">Green sea-turtle</name>
    <name type="synonym">Chelonia agassizi</name>
    <dbReference type="NCBI Taxonomy" id="8469"/>
    <lineage>
        <taxon>Eukaryota</taxon>
        <taxon>Metazoa</taxon>
        <taxon>Chordata</taxon>
        <taxon>Craniata</taxon>
        <taxon>Vertebrata</taxon>
        <taxon>Euteleostomi</taxon>
        <taxon>Archelosauria</taxon>
        <taxon>Testudinata</taxon>
        <taxon>Testudines</taxon>
        <taxon>Cryptodira</taxon>
        <taxon>Durocryptodira</taxon>
        <taxon>Americhelydia</taxon>
        <taxon>Chelonioidea</taxon>
        <taxon>Cheloniidae</taxon>
        <taxon>Chelonia</taxon>
    </lineage>
</organism>
<evidence type="ECO:0000256" key="1">
    <source>
        <dbReference type="SAM" id="MobiDB-lite"/>
    </source>
</evidence>
<feature type="region of interest" description="Disordered" evidence="1">
    <location>
        <begin position="358"/>
        <end position="462"/>
    </location>
</feature>
<evidence type="ECO:0000313" key="2">
    <source>
        <dbReference type="EMBL" id="EMP42009.1"/>
    </source>
</evidence>